<name>A0A4Y7T679_COPMI</name>
<feature type="domain" description="MIF4G-like type 1" evidence="2">
    <location>
        <begin position="328"/>
        <end position="517"/>
    </location>
</feature>
<gene>
    <name evidence="4" type="ORF">FA13DRAFT_1631916</name>
</gene>
<feature type="compositionally biased region" description="Basic and acidic residues" evidence="1">
    <location>
        <begin position="18"/>
        <end position="35"/>
    </location>
</feature>
<evidence type="ECO:0000259" key="2">
    <source>
        <dbReference type="Pfam" id="PF09088"/>
    </source>
</evidence>
<evidence type="ECO:0000259" key="3">
    <source>
        <dbReference type="Pfam" id="PF09090"/>
    </source>
</evidence>
<keyword evidence="5" id="KW-1185">Reference proteome</keyword>
<dbReference type="EMBL" id="QPFP01000027">
    <property type="protein sequence ID" value="TEB29458.1"/>
    <property type="molecule type" value="Genomic_DNA"/>
</dbReference>
<comment type="caution">
    <text evidence="4">The sequence shown here is derived from an EMBL/GenBank/DDBJ whole genome shotgun (WGS) entry which is preliminary data.</text>
</comment>
<dbReference type="OrthoDB" id="10252707at2759"/>
<feature type="region of interest" description="Disordered" evidence="1">
    <location>
        <begin position="1"/>
        <end position="35"/>
    </location>
</feature>
<dbReference type="InterPro" id="IPR015174">
    <property type="entry name" value="MIF4G-like_typ-2"/>
</dbReference>
<dbReference type="PANTHER" id="PTHR12412">
    <property type="entry name" value="CAP BINDING PROTEIN"/>
    <property type="match status" value="1"/>
</dbReference>
<dbReference type="Pfam" id="PF09090">
    <property type="entry name" value="MIF4G_like_2"/>
    <property type="match status" value="1"/>
</dbReference>
<evidence type="ECO:0000256" key="1">
    <source>
        <dbReference type="SAM" id="MobiDB-lite"/>
    </source>
</evidence>
<dbReference type="Proteomes" id="UP000298030">
    <property type="component" value="Unassembled WGS sequence"/>
</dbReference>
<sequence>MSYERRGGYYNQGRGRRYREDDYDRRREQHETPDDKLKSEIIKFGEVDPNEELPRLEIRIRDHIPRNIPLLSEAFRISVTEQPFKIPYYATLLRLLHNPSDNPTPDEVPLGRLILEDFWKGFQGYVDKLAWREARLCIQFFAHLTVAKLISAESMLALLQSFTAVLDEFGVSNGRAKRAALCAGEGLLIAGPVLKDFSPISSNEIINAIQAYNDTMASQKWLVAPLSTVHSDAIAHENTIELLDMLVTTLRKLNESDFSEIENCFPRPYTVYPPYDPSVLQPYALPSVLVPPEAIEMDALSPGGEETQVKKDEWPEYFPRLFPSDVSPDFDNPVGYVIRTSILDIVDIFEVNRKECARFLLEYPKWNLPGTFKPKPGSTVNVEPAAGKDWQLESTVIETVLGAYLILPESAKKSIYYIGLITEICKLSPSTVGPAVGKSIRRLYSSLADGLDVEAARRFAEWFAVHMSNFGFQWVWKEWVPDLELTVQHPKRAFMRRAIEFEIRLAYHERIYKTLPEPMQAPDAYTIAENGPTPAFEYEDPSNPHHDAAQAVLNLFRGRAKAEDVVSHLDTLRESLESSDEPNVDSRVRSIAVQSLLHIGSRSFSHLLNAIERYLPLLRNLSGGGATSTTGIVGSAEARSDILGAAAAFWSYNRQMVAIVFDKLMQYQIVDPTDVVSWTFLNGTGLGQLTEAGPMNLSAFEWDLLRGAIDKANGRVVSARRKVVALRKEEDDNRAKANAGTGVDTNMEVDLETKPGADNPHLQVALKAYSMLTKEQRLVLSKTLEGFLNCLAPAPTAPHPNLHARTVITEATWENRANWGRDEWNAWETWGWYKQFCREYAPYLRTYVNTLEAVSFGRFAGVEDAAGDMLKKVWNVATGQE</sequence>
<reference evidence="4 5" key="1">
    <citation type="journal article" date="2019" name="Nat. Ecol. Evol.">
        <title>Megaphylogeny resolves global patterns of mushroom evolution.</title>
        <authorList>
            <person name="Varga T."/>
            <person name="Krizsan K."/>
            <person name="Foldi C."/>
            <person name="Dima B."/>
            <person name="Sanchez-Garcia M."/>
            <person name="Sanchez-Ramirez S."/>
            <person name="Szollosi G.J."/>
            <person name="Szarkandi J.G."/>
            <person name="Papp V."/>
            <person name="Albert L."/>
            <person name="Andreopoulos W."/>
            <person name="Angelini C."/>
            <person name="Antonin V."/>
            <person name="Barry K.W."/>
            <person name="Bougher N.L."/>
            <person name="Buchanan P."/>
            <person name="Buyck B."/>
            <person name="Bense V."/>
            <person name="Catcheside P."/>
            <person name="Chovatia M."/>
            <person name="Cooper J."/>
            <person name="Damon W."/>
            <person name="Desjardin D."/>
            <person name="Finy P."/>
            <person name="Geml J."/>
            <person name="Haridas S."/>
            <person name="Hughes K."/>
            <person name="Justo A."/>
            <person name="Karasinski D."/>
            <person name="Kautmanova I."/>
            <person name="Kiss B."/>
            <person name="Kocsube S."/>
            <person name="Kotiranta H."/>
            <person name="LaButti K.M."/>
            <person name="Lechner B.E."/>
            <person name="Liimatainen K."/>
            <person name="Lipzen A."/>
            <person name="Lukacs Z."/>
            <person name="Mihaltcheva S."/>
            <person name="Morgado L.N."/>
            <person name="Niskanen T."/>
            <person name="Noordeloos M.E."/>
            <person name="Ohm R.A."/>
            <person name="Ortiz-Santana B."/>
            <person name="Ovrebo C."/>
            <person name="Racz N."/>
            <person name="Riley R."/>
            <person name="Savchenko A."/>
            <person name="Shiryaev A."/>
            <person name="Soop K."/>
            <person name="Spirin V."/>
            <person name="Szebenyi C."/>
            <person name="Tomsovsky M."/>
            <person name="Tulloss R.E."/>
            <person name="Uehling J."/>
            <person name="Grigoriev I.V."/>
            <person name="Vagvolgyi C."/>
            <person name="Papp T."/>
            <person name="Martin F.M."/>
            <person name="Miettinen O."/>
            <person name="Hibbett D.S."/>
            <person name="Nagy L.G."/>
        </authorList>
    </citation>
    <scope>NUCLEOTIDE SEQUENCE [LARGE SCALE GENOMIC DNA]</scope>
    <source>
        <strain evidence="4 5">FP101781</strain>
    </source>
</reference>
<accession>A0A4Y7T679</accession>
<dbReference type="GO" id="GO:0003729">
    <property type="term" value="F:mRNA binding"/>
    <property type="evidence" value="ECO:0007669"/>
    <property type="project" value="TreeGrafter"/>
</dbReference>
<feature type="domain" description="MIF4G-like type 2" evidence="3">
    <location>
        <begin position="536"/>
        <end position="844"/>
    </location>
</feature>
<dbReference type="Pfam" id="PF09088">
    <property type="entry name" value="MIF4G_like"/>
    <property type="match status" value="1"/>
</dbReference>
<dbReference type="GO" id="GO:0000184">
    <property type="term" value="P:nuclear-transcribed mRNA catabolic process, nonsense-mediated decay"/>
    <property type="evidence" value="ECO:0007669"/>
    <property type="project" value="TreeGrafter"/>
</dbReference>
<dbReference type="GO" id="GO:0005634">
    <property type="term" value="C:nucleus"/>
    <property type="evidence" value="ECO:0007669"/>
    <property type="project" value="TreeGrafter"/>
</dbReference>
<dbReference type="InterPro" id="IPR015172">
    <property type="entry name" value="MIF4G-like_typ-1"/>
</dbReference>
<dbReference type="PANTHER" id="PTHR12412:SF2">
    <property type="entry name" value="NUCLEAR CAP-BINDING PROTEIN SUBUNIT 1"/>
    <property type="match status" value="1"/>
</dbReference>
<dbReference type="GO" id="GO:0005846">
    <property type="term" value="C:nuclear cap binding complex"/>
    <property type="evidence" value="ECO:0007669"/>
    <property type="project" value="InterPro"/>
</dbReference>
<dbReference type="InterPro" id="IPR027159">
    <property type="entry name" value="CBP80"/>
</dbReference>
<dbReference type="STRING" id="71717.A0A4Y7T679"/>
<evidence type="ECO:0000313" key="5">
    <source>
        <dbReference type="Proteomes" id="UP000298030"/>
    </source>
</evidence>
<proteinExistence type="predicted"/>
<evidence type="ECO:0000313" key="4">
    <source>
        <dbReference type="EMBL" id="TEB29458.1"/>
    </source>
</evidence>
<protein>
    <recommendedName>
        <fullName evidence="6">Cap binding protein 80-PB</fullName>
    </recommendedName>
</protein>
<dbReference type="SUPFAM" id="SSF48371">
    <property type="entry name" value="ARM repeat"/>
    <property type="match status" value="3"/>
</dbReference>
<organism evidence="4 5">
    <name type="scientific">Coprinellus micaceus</name>
    <name type="common">Glistening ink-cap mushroom</name>
    <name type="synonym">Coprinus micaceus</name>
    <dbReference type="NCBI Taxonomy" id="71717"/>
    <lineage>
        <taxon>Eukaryota</taxon>
        <taxon>Fungi</taxon>
        <taxon>Dikarya</taxon>
        <taxon>Basidiomycota</taxon>
        <taxon>Agaricomycotina</taxon>
        <taxon>Agaricomycetes</taxon>
        <taxon>Agaricomycetidae</taxon>
        <taxon>Agaricales</taxon>
        <taxon>Agaricineae</taxon>
        <taxon>Psathyrellaceae</taxon>
        <taxon>Coprinellus</taxon>
    </lineage>
</organism>
<dbReference type="AlphaFoldDB" id="A0A4Y7T679"/>
<dbReference type="Gene3D" id="1.25.40.180">
    <property type="match status" value="3"/>
</dbReference>
<dbReference type="InterPro" id="IPR016024">
    <property type="entry name" value="ARM-type_fold"/>
</dbReference>
<dbReference type="GO" id="GO:0000339">
    <property type="term" value="F:RNA cap binding"/>
    <property type="evidence" value="ECO:0007669"/>
    <property type="project" value="InterPro"/>
</dbReference>
<evidence type="ECO:0008006" key="6">
    <source>
        <dbReference type="Google" id="ProtNLM"/>
    </source>
</evidence>
<dbReference type="GO" id="GO:0006406">
    <property type="term" value="P:mRNA export from nucleus"/>
    <property type="evidence" value="ECO:0007669"/>
    <property type="project" value="InterPro"/>
</dbReference>